<protein>
    <submittedName>
        <fullName evidence="1">Uncharacterized protein</fullName>
    </submittedName>
</protein>
<accession>A0A345KN17</accession>
<dbReference type="GeneID" id="77925069"/>
<dbReference type="EMBL" id="MH450123">
    <property type="protein sequence ID" value="AXH44419.1"/>
    <property type="molecule type" value="Genomic_DNA"/>
</dbReference>
<dbReference type="KEGG" id="vg:77925069"/>
<dbReference type="Proteomes" id="UP000257231">
    <property type="component" value="Segment"/>
</dbReference>
<proteinExistence type="predicted"/>
<dbReference type="RefSeq" id="YP_010649521.1">
    <property type="nucleotide sequence ID" value="NC_070769.1"/>
</dbReference>
<organism evidence="1 2">
    <name type="scientific">Arthrobacter phage MargaretKali</name>
    <dbReference type="NCBI Taxonomy" id="2250414"/>
    <lineage>
        <taxon>Viruses</taxon>
        <taxon>Duplodnaviria</taxon>
        <taxon>Heunggongvirae</taxon>
        <taxon>Uroviricota</taxon>
        <taxon>Caudoviricetes</taxon>
        <taxon>Kumottavirus</taxon>
        <taxon>Kumottavirus margaretkali</taxon>
    </lineage>
</organism>
<sequence length="42" mass="4589">MGGWAAADLNLPALWYHLLAACPTGCEYPISGDQQPEKRESK</sequence>
<evidence type="ECO:0000313" key="2">
    <source>
        <dbReference type="Proteomes" id="UP000257231"/>
    </source>
</evidence>
<reference evidence="2" key="1">
    <citation type="submission" date="2018-06" db="EMBL/GenBank/DDBJ databases">
        <authorList>
            <person name="Zhirakovskaya E."/>
        </authorList>
    </citation>
    <scope>NUCLEOTIDE SEQUENCE [LARGE SCALE GENOMIC DNA]</scope>
</reference>
<gene>
    <name evidence="1" type="primary">39</name>
    <name evidence="1" type="ORF">SEA_MARGARETKALI_39</name>
</gene>
<evidence type="ECO:0000313" key="1">
    <source>
        <dbReference type="EMBL" id="AXH44419.1"/>
    </source>
</evidence>
<name>A0A345KN17_9CAUD</name>
<keyword evidence="2" id="KW-1185">Reference proteome</keyword>